<dbReference type="Proteomes" id="UP000814033">
    <property type="component" value="Unassembled WGS sequence"/>
</dbReference>
<dbReference type="EMBL" id="MU275925">
    <property type="protein sequence ID" value="KAI0046465.1"/>
    <property type="molecule type" value="Genomic_DNA"/>
</dbReference>
<accession>A0ACB8RR90</accession>
<protein>
    <submittedName>
        <fullName evidence="1">Uncharacterized protein</fullName>
    </submittedName>
</protein>
<organism evidence="1 2">
    <name type="scientific">Auriscalpium vulgare</name>
    <dbReference type="NCBI Taxonomy" id="40419"/>
    <lineage>
        <taxon>Eukaryota</taxon>
        <taxon>Fungi</taxon>
        <taxon>Dikarya</taxon>
        <taxon>Basidiomycota</taxon>
        <taxon>Agaricomycotina</taxon>
        <taxon>Agaricomycetes</taxon>
        <taxon>Russulales</taxon>
        <taxon>Auriscalpiaceae</taxon>
        <taxon>Auriscalpium</taxon>
    </lineage>
</organism>
<comment type="caution">
    <text evidence="1">The sequence shown here is derived from an EMBL/GenBank/DDBJ whole genome shotgun (WGS) entry which is preliminary data.</text>
</comment>
<sequence>MSTTFAIRIFFARSYYSLLSNGCLSCSLALLKLTAWRSSVSLIWGPSCELFDYGWNKTMGCMHLDLRCAQWTGLGLARTPRIILKLIVAGAHNAHEARA</sequence>
<gene>
    <name evidence="1" type="ORF">FA95DRAFT_1372629</name>
</gene>
<evidence type="ECO:0000313" key="1">
    <source>
        <dbReference type="EMBL" id="KAI0046465.1"/>
    </source>
</evidence>
<reference evidence="1" key="1">
    <citation type="submission" date="2021-02" db="EMBL/GenBank/DDBJ databases">
        <authorList>
            <consortium name="DOE Joint Genome Institute"/>
            <person name="Ahrendt S."/>
            <person name="Looney B.P."/>
            <person name="Miyauchi S."/>
            <person name="Morin E."/>
            <person name="Drula E."/>
            <person name="Courty P.E."/>
            <person name="Chicoki N."/>
            <person name="Fauchery L."/>
            <person name="Kohler A."/>
            <person name="Kuo A."/>
            <person name="Labutti K."/>
            <person name="Pangilinan J."/>
            <person name="Lipzen A."/>
            <person name="Riley R."/>
            <person name="Andreopoulos W."/>
            <person name="He G."/>
            <person name="Johnson J."/>
            <person name="Barry K.W."/>
            <person name="Grigoriev I.V."/>
            <person name="Nagy L."/>
            <person name="Hibbett D."/>
            <person name="Henrissat B."/>
            <person name="Matheny P.B."/>
            <person name="Labbe J."/>
            <person name="Martin F."/>
        </authorList>
    </citation>
    <scope>NUCLEOTIDE SEQUENCE</scope>
    <source>
        <strain evidence="1">FP105234-sp</strain>
    </source>
</reference>
<evidence type="ECO:0000313" key="2">
    <source>
        <dbReference type="Proteomes" id="UP000814033"/>
    </source>
</evidence>
<reference evidence="1" key="2">
    <citation type="journal article" date="2022" name="New Phytol.">
        <title>Evolutionary transition to the ectomycorrhizal habit in the genomes of a hyperdiverse lineage of mushroom-forming fungi.</title>
        <authorList>
            <person name="Looney B."/>
            <person name="Miyauchi S."/>
            <person name="Morin E."/>
            <person name="Drula E."/>
            <person name="Courty P.E."/>
            <person name="Kohler A."/>
            <person name="Kuo A."/>
            <person name="LaButti K."/>
            <person name="Pangilinan J."/>
            <person name="Lipzen A."/>
            <person name="Riley R."/>
            <person name="Andreopoulos W."/>
            <person name="He G."/>
            <person name="Johnson J."/>
            <person name="Nolan M."/>
            <person name="Tritt A."/>
            <person name="Barry K.W."/>
            <person name="Grigoriev I.V."/>
            <person name="Nagy L.G."/>
            <person name="Hibbett D."/>
            <person name="Henrissat B."/>
            <person name="Matheny P.B."/>
            <person name="Labbe J."/>
            <person name="Martin F.M."/>
        </authorList>
    </citation>
    <scope>NUCLEOTIDE SEQUENCE</scope>
    <source>
        <strain evidence="1">FP105234-sp</strain>
    </source>
</reference>
<name>A0ACB8RR90_9AGAM</name>
<keyword evidence="2" id="KW-1185">Reference proteome</keyword>
<proteinExistence type="predicted"/>